<dbReference type="Pfam" id="PF00011">
    <property type="entry name" value="HSP20"/>
    <property type="match status" value="1"/>
</dbReference>
<evidence type="ECO:0000313" key="6">
    <source>
        <dbReference type="Proteomes" id="UP000053766"/>
    </source>
</evidence>
<evidence type="ECO:0000313" key="5">
    <source>
        <dbReference type="EMBL" id="KJH48346.1"/>
    </source>
</evidence>
<evidence type="ECO:0000256" key="1">
    <source>
        <dbReference type="PIRNR" id="PIRNR036514"/>
    </source>
</evidence>
<dbReference type="PIRSF" id="PIRSF036514">
    <property type="entry name" value="Sm_HSP_B1"/>
    <property type="match status" value="1"/>
</dbReference>
<dbReference type="InterPro" id="IPR008978">
    <property type="entry name" value="HSP20-like_chaperone"/>
</dbReference>
<dbReference type="CDD" id="cd06526">
    <property type="entry name" value="metazoan_ACD"/>
    <property type="match status" value="1"/>
</dbReference>
<dbReference type="PRINTS" id="PR00299">
    <property type="entry name" value="ACRYSTALLIN"/>
</dbReference>
<reference evidence="5 6" key="1">
    <citation type="submission" date="2013-11" db="EMBL/GenBank/DDBJ databases">
        <title>Draft genome of the bovine lungworm Dictyocaulus viviparus.</title>
        <authorList>
            <person name="Mitreva M."/>
        </authorList>
    </citation>
    <scope>NUCLEOTIDE SEQUENCE [LARGE SCALE GENOMIC DNA]</scope>
    <source>
        <strain evidence="5 6">HannoverDv2000</strain>
    </source>
</reference>
<dbReference type="PANTHER" id="PTHR45640:SF32">
    <property type="entry name" value="STRESS-INDUCED PROTEIN 1"/>
    <property type="match status" value="1"/>
</dbReference>
<dbReference type="EMBL" id="KN716271">
    <property type="protein sequence ID" value="KJH48346.1"/>
    <property type="molecule type" value="Genomic_DNA"/>
</dbReference>
<feature type="domain" description="SHSP" evidence="4">
    <location>
        <begin position="51"/>
        <end position="157"/>
    </location>
</feature>
<dbReference type="OrthoDB" id="1431247at2759"/>
<dbReference type="PROSITE" id="PS01031">
    <property type="entry name" value="SHSP"/>
    <property type="match status" value="1"/>
</dbReference>
<dbReference type="PANTHER" id="PTHR45640">
    <property type="entry name" value="HEAT SHOCK PROTEIN HSP-12.2-RELATED"/>
    <property type="match status" value="1"/>
</dbReference>
<dbReference type="GO" id="GO:0036498">
    <property type="term" value="P:IRE1-mediated unfolded protein response"/>
    <property type="evidence" value="ECO:0007669"/>
    <property type="project" value="TreeGrafter"/>
</dbReference>
<evidence type="ECO:0000259" key="4">
    <source>
        <dbReference type="PROSITE" id="PS01031"/>
    </source>
</evidence>
<dbReference type="InterPro" id="IPR001436">
    <property type="entry name" value="Alpha-crystallin/sHSP_animal"/>
</dbReference>
<evidence type="ECO:0000256" key="3">
    <source>
        <dbReference type="RuleBase" id="RU003616"/>
    </source>
</evidence>
<keyword evidence="6" id="KW-1185">Reference proteome</keyword>
<dbReference type="GO" id="GO:0005737">
    <property type="term" value="C:cytoplasm"/>
    <property type="evidence" value="ECO:0007669"/>
    <property type="project" value="TreeGrafter"/>
</dbReference>
<accession>A0A0D8Y174</accession>
<comment type="similarity">
    <text evidence="1 2 3">Belongs to the small heat shock protein (HSP20) family.</text>
</comment>
<dbReference type="InterPro" id="IPR002068">
    <property type="entry name" value="A-crystallin/Hsp20_dom"/>
</dbReference>
<dbReference type="AlphaFoldDB" id="A0A0D8Y174"/>
<sequence length="169" mass="19649">MSFWQMSRLMERMMDEYMREMSSNNNRLGQFYRDSNQSMLAVANEAHQLSLIIHFHVIHLQVVDDDKKFAVSVDVSQFKPEEIKVNLDGRVITIEGKQESKSENSYMSRSFVRSWTLPEEVNTSAIRTELNDQGKLIIEAPKTINNTNKRTIPIHHRASPSILKDQKPK</sequence>
<dbReference type="Proteomes" id="UP000053766">
    <property type="component" value="Unassembled WGS sequence"/>
</dbReference>
<evidence type="ECO:0000256" key="2">
    <source>
        <dbReference type="PROSITE-ProRule" id="PRU00285"/>
    </source>
</evidence>
<reference evidence="6" key="2">
    <citation type="journal article" date="2016" name="Sci. Rep.">
        <title>Dictyocaulus viviparus genome, variome and transcriptome elucidate lungworm biology and support future intervention.</title>
        <authorList>
            <person name="McNulty S.N."/>
            <person name="Strube C."/>
            <person name="Rosa B.A."/>
            <person name="Martin J.C."/>
            <person name="Tyagi R."/>
            <person name="Choi Y.J."/>
            <person name="Wang Q."/>
            <person name="Hallsworth Pepin K."/>
            <person name="Zhang X."/>
            <person name="Ozersky P."/>
            <person name="Wilson R.K."/>
            <person name="Sternberg P.W."/>
            <person name="Gasser R.B."/>
            <person name="Mitreva M."/>
        </authorList>
    </citation>
    <scope>NUCLEOTIDE SEQUENCE [LARGE SCALE GENOMIC DNA]</scope>
    <source>
        <strain evidence="6">HannoverDv2000</strain>
    </source>
</reference>
<dbReference type="InterPro" id="IPR055269">
    <property type="entry name" value="Alpha-crystallin/HSP_16"/>
</dbReference>
<proteinExistence type="inferred from homology"/>
<dbReference type="GO" id="GO:0042026">
    <property type="term" value="P:protein refolding"/>
    <property type="evidence" value="ECO:0007669"/>
    <property type="project" value="TreeGrafter"/>
</dbReference>
<dbReference type="GO" id="GO:0009408">
    <property type="term" value="P:response to heat"/>
    <property type="evidence" value="ECO:0007669"/>
    <property type="project" value="TreeGrafter"/>
</dbReference>
<dbReference type="STRING" id="29172.A0A0D8Y174"/>
<dbReference type="GO" id="GO:0005634">
    <property type="term" value="C:nucleus"/>
    <property type="evidence" value="ECO:0007669"/>
    <property type="project" value="TreeGrafter"/>
</dbReference>
<dbReference type="Gene3D" id="2.60.40.790">
    <property type="match status" value="1"/>
</dbReference>
<dbReference type="GO" id="GO:0051082">
    <property type="term" value="F:unfolded protein binding"/>
    <property type="evidence" value="ECO:0007669"/>
    <property type="project" value="TreeGrafter"/>
</dbReference>
<organism evidence="5 6">
    <name type="scientific">Dictyocaulus viviparus</name>
    <name type="common">Bovine lungworm</name>
    <dbReference type="NCBI Taxonomy" id="29172"/>
    <lineage>
        <taxon>Eukaryota</taxon>
        <taxon>Metazoa</taxon>
        <taxon>Ecdysozoa</taxon>
        <taxon>Nematoda</taxon>
        <taxon>Chromadorea</taxon>
        <taxon>Rhabditida</taxon>
        <taxon>Rhabditina</taxon>
        <taxon>Rhabditomorpha</taxon>
        <taxon>Strongyloidea</taxon>
        <taxon>Metastrongylidae</taxon>
        <taxon>Dictyocaulus</taxon>
    </lineage>
</organism>
<name>A0A0D8Y174_DICVI</name>
<protein>
    <submittedName>
        <fullName evidence="5">Hsp20/alpha crystallin family protein</fullName>
    </submittedName>
</protein>
<dbReference type="SUPFAM" id="SSF49764">
    <property type="entry name" value="HSP20-like chaperones"/>
    <property type="match status" value="1"/>
</dbReference>
<gene>
    <name evidence="5" type="ORF">DICVIV_05587</name>
</gene>